<proteinExistence type="predicted"/>
<dbReference type="HOGENOM" id="CLU_2331009_0_0_6"/>
<name>R4YSN2_OLEAN</name>
<keyword evidence="2" id="KW-1185">Reference proteome</keyword>
<gene>
    <name evidence="1" type="ORF">OLEAN_C21520</name>
</gene>
<evidence type="ECO:0000313" key="2">
    <source>
        <dbReference type="Proteomes" id="UP000032749"/>
    </source>
</evidence>
<evidence type="ECO:0000313" key="1">
    <source>
        <dbReference type="EMBL" id="CCK76328.1"/>
    </source>
</evidence>
<protein>
    <submittedName>
        <fullName evidence="1">Uncharacterized protein</fullName>
    </submittedName>
</protein>
<dbReference type="Pfam" id="PF20090">
    <property type="entry name" value="DUF6482"/>
    <property type="match status" value="1"/>
</dbReference>
<dbReference type="AlphaFoldDB" id="R4YSN2"/>
<dbReference type="InterPro" id="IPR045508">
    <property type="entry name" value="DUF6482"/>
</dbReference>
<dbReference type="KEGG" id="oai:OLEAN_C21520"/>
<accession>R4YSN2</accession>
<dbReference type="EMBL" id="FO203512">
    <property type="protein sequence ID" value="CCK76328.1"/>
    <property type="molecule type" value="Genomic_DNA"/>
</dbReference>
<sequence length="98" mass="11132">MNFNEFKKVVRQGDAEVHILCNQGSLYLIQIINEGVRSLLTQNRSTRPQVFRGLSECYGRLISAGLHCAFVDQACAHDEMISRQGYGASRVDQRLVRF</sequence>
<organism evidence="1 2">
    <name type="scientific">Oleispira antarctica RB-8</name>
    <dbReference type="NCBI Taxonomy" id="698738"/>
    <lineage>
        <taxon>Bacteria</taxon>
        <taxon>Pseudomonadati</taxon>
        <taxon>Pseudomonadota</taxon>
        <taxon>Gammaproteobacteria</taxon>
        <taxon>Oceanospirillales</taxon>
        <taxon>Oceanospirillaceae</taxon>
        <taxon>Oleispira</taxon>
    </lineage>
</organism>
<reference evidence="1 2" key="1">
    <citation type="journal article" date="2013" name="Nat. Commun.">
        <title>Genome sequence and functional genomic analysis of the oil-degrading bacterium Oleispira antarctica.</title>
        <authorList>
            <person name="Kube M."/>
            <person name="Chernikova T.N."/>
            <person name="Al-Ramahi Y."/>
            <person name="Beloqui A."/>
            <person name="Lopez-Cortez N."/>
            <person name="Guazzaroni M.E."/>
            <person name="Heipieper H.J."/>
            <person name="Klages S."/>
            <person name="Kotsyurbenko O.R."/>
            <person name="Langer I."/>
            <person name="Nechitaylo T.Y."/>
            <person name="Lunsdorf H."/>
            <person name="Fernandez M."/>
            <person name="Juarez S."/>
            <person name="Ciordia S."/>
            <person name="Singer A."/>
            <person name="Kagan O."/>
            <person name="Egorova O."/>
            <person name="Petit P.A."/>
            <person name="Stogios P."/>
            <person name="Kim Y."/>
            <person name="Tchigvintsev A."/>
            <person name="Flick R."/>
            <person name="Denaro R."/>
            <person name="Genovese M."/>
            <person name="Albar J.P."/>
            <person name="Reva O.N."/>
            <person name="Martinez-Gomariz M."/>
            <person name="Tran H."/>
            <person name="Ferrer M."/>
            <person name="Savchenko A."/>
            <person name="Yakunin A.F."/>
            <person name="Yakimov M.M."/>
            <person name="Golyshina O.V."/>
            <person name="Reinhardt R."/>
            <person name="Golyshin P.N."/>
        </authorList>
    </citation>
    <scope>NUCLEOTIDE SEQUENCE [LARGE SCALE GENOMIC DNA]</scope>
</reference>
<dbReference type="Proteomes" id="UP000032749">
    <property type="component" value="Chromosome"/>
</dbReference>